<proteinExistence type="predicted"/>
<dbReference type="InterPro" id="IPR053340">
    <property type="entry name" value="PTF2"/>
</dbReference>
<dbReference type="Gene3D" id="2.20.25.10">
    <property type="match status" value="1"/>
</dbReference>
<dbReference type="GO" id="GO:0006417">
    <property type="term" value="P:regulation of translation"/>
    <property type="evidence" value="ECO:0007669"/>
    <property type="project" value="UniProtKB-KW"/>
</dbReference>
<dbReference type="PROSITE" id="PS51366">
    <property type="entry name" value="MI"/>
    <property type="match status" value="1"/>
</dbReference>
<feature type="domain" description="MI" evidence="2">
    <location>
        <begin position="699"/>
        <end position="815"/>
    </location>
</feature>
<reference evidence="3 4" key="1">
    <citation type="journal article" date="2024" name="Plant Biotechnol. J.">
        <title>Dendrobium thyrsiflorum genome and its molecular insights into genes involved in important horticultural traits.</title>
        <authorList>
            <person name="Chen B."/>
            <person name="Wang J.Y."/>
            <person name="Zheng P.J."/>
            <person name="Li K.L."/>
            <person name="Liang Y.M."/>
            <person name="Chen X.F."/>
            <person name="Zhang C."/>
            <person name="Zhao X."/>
            <person name="He X."/>
            <person name="Zhang G.Q."/>
            <person name="Liu Z.J."/>
            <person name="Xu Q."/>
        </authorList>
    </citation>
    <scope>NUCLEOTIDE SEQUENCE [LARGE SCALE GENOMIC DNA]</scope>
    <source>
        <strain evidence="3">GZMU011</strain>
    </source>
</reference>
<evidence type="ECO:0000313" key="4">
    <source>
        <dbReference type="Proteomes" id="UP001552299"/>
    </source>
</evidence>
<comment type="caution">
    <text evidence="3">The sequence shown here is derived from an EMBL/GenBank/DDBJ whole genome shotgun (WGS) entry which is preliminary data.</text>
</comment>
<name>A0ABD0U3K9_DENTH</name>
<dbReference type="Gene3D" id="1.10.472.10">
    <property type="entry name" value="Cyclin-like"/>
    <property type="match status" value="2"/>
</dbReference>
<sequence length="900" mass="102709">MDGEVCRHCGEPSLITDPDTNFRVCESCGLVHSSDVFQDQAFDQDGTLLGTLHSSGDFGYRERKLYHARALIADITSRLNLTNAHASAVSRLACQATDDNLGSGDWFPVLVAACAVIVMRQHGSPLSLAEAAEAIGRDPHDLGRMVGRVSRHLDLGQLPELNAVCLLERAVRELSPFSTLDKDKFEEILGQGRFILHCAVRWFLTTGRHPLPVVAAVLIFVSKVNGLEVGVEEIAGKIHAGVATSRHRLKELMEVLVKVAKKLLPWGKDVTVKNIVHNAPVLIRFMELKSKAKLNRVGNDNGSVPDLGFNLNVILNDYSNYVDAVPEESRYFRLGKRGVGDERLNWDELAKLKLSAEGIHLSHDYGNVLDRLPGIGNEGEIEKRDGIKMRRTGLEIEDWIESWKGRWKSDKGLTLQQVLQRSEGYDALPPSFMKGMDMRRMRRSKMEAAKHRIHRTMKRAPVIVERVPCSGEDDRLTEHLPSRKRRKRDGVIDGLDWEDCIIELLLLHQVDEEEIEQGHYNRLLDFDILFDLLDVLNKRLTELDVSTILTMLQCCGMKLRGDDPISMKCFVVTIQNRVNELKSDKSIKEGEPRINSKRMEFMLETICDIKNNKKRSKEDPAHHMRIKKWLQKLRVEDVLLRGLTWSKLLDPQKKGQWWHSGEINSTKVDFEEVATTVNKEVQEAQKLVQLAAAQRMNTDARRAIFCIIMSAEDYIDSFEKILRLDLSGKKDREIMRVLIDCCLQEKVFNKYYTVLASKFCSHDKNHKFTLQYCIWDHLKEIDSMELIRLMNLARFISEMLSSFSLSLSLLKTVNLMDPLQLTPKRIIHFRILFEELFDNTDALIWNVFTRVAAAAELESLRNSLLFFIKQYVVTANSEKALSQKFRIAKKALYNAAGVLM</sequence>
<dbReference type="CDD" id="cd00043">
    <property type="entry name" value="CYCLIN_SF"/>
    <property type="match status" value="1"/>
</dbReference>
<dbReference type="Proteomes" id="UP001552299">
    <property type="component" value="Unassembled WGS sequence"/>
</dbReference>
<dbReference type="AlphaFoldDB" id="A0ABD0U3K9"/>
<evidence type="ECO:0000256" key="1">
    <source>
        <dbReference type="ARBA" id="ARBA00022845"/>
    </source>
</evidence>
<dbReference type="EMBL" id="JANQDX010000018">
    <property type="protein sequence ID" value="KAL0906524.1"/>
    <property type="molecule type" value="Genomic_DNA"/>
</dbReference>
<dbReference type="PANTHER" id="PTHR48428:SF1">
    <property type="entry name" value="PLANT-SPECIFIC TFIIB-RELATED PROTEIN PTF2"/>
    <property type="match status" value="1"/>
</dbReference>
<organism evidence="3 4">
    <name type="scientific">Dendrobium thyrsiflorum</name>
    <name type="common">Pinecone-like raceme dendrobium</name>
    <name type="synonym">Orchid</name>
    <dbReference type="NCBI Taxonomy" id="117978"/>
    <lineage>
        <taxon>Eukaryota</taxon>
        <taxon>Viridiplantae</taxon>
        <taxon>Streptophyta</taxon>
        <taxon>Embryophyta</taxon>
        <taxon>Tracheophyta</taxon>
        <taxon>Spermatophyta</taxon>
        <taxon>Magnoliopsida</taxon>
        <taxon>Liliopsida</taxon>
        <taxon>Asparagales</taxon>
        <taxon>Orchidaceae</taxon>
        <taxon>Epidendroideae</taxon>
        <taxon>Malaxideae</taxon>
        <taxon>Dendrobiinae</taxon>
        <taxon>Dendrobium</taxon>
    </lineage>
</organism>
<keyword evidence="4" id="KW-1185">Reference proteome</keyword>
<evidence type="ECO:0000259" key="2">
    <source>
        <dbReference type="PROSITE" id="PS51366"/>
    </source>
</evidence>
<dbReference type="PANTHER" id="PTHR48428">
    <property type="entry name" value="PLANT-SPECIFIC TFIIB-RELATED PROTEIN PTF2"/>
    <property type="match status" value="1"/>
</dbReference>
<accession>A0ABD0U3K9</accession>
<dbReference type="InterPro" id="IPR036915">
    <property type="entry name" value="Cyclin-like_sf"/>
</dbReference>
<gene>
    <name evidence="3" type="ORF">M5K25_025025</name>
</gene>
<dbReference type="InterPro" id="IPR016024">
    <property type="entry name" value="ARM-type_fold"/>
</dbReference>
<dbReference type="SUPFAM" id="SSF48371">
    <property type="entry name" value="ARM repeat"/>
    <property type="match status" value="1"/>
</dbReference>
<dbReference type="SUPFAM" id="SSF47954">
    <property type="entry name" value="Cyclin-like"/>
    <property type="match status" value="2"/>
</dbReference>
<evidence type="ECO:0000313" key="3">
    <source>
        <dbReference type="EMBL" id="KAL0906524.1"/>
    </source>
</evidence>
<keyword evidence="1" id="KW-0810">Translation regulation</keyword>
<dbReference type="SMART" id="SM00544">
    <property type="entry name" value="MA3"/>
    <property type="match status" value="1"/>
</dbReference>
<protein>
    <recommendedName>
        <fullName evidence="2">MI domain-containing protein</fullName>
    </recommendedName>
</protein>
<dbReference type="Pfam" id="PF02847">
    <property type="entry name" value="MA3"/>
    <property type="match status" value="1"/>
</dbReference>
<dbReference type="Gene3D" id="1.25.40.180">
    <property type="match status" value="1"/>
</dbReference>
<dbReference type="InterPro" id="IPR003891">
    <property type="entry name" value="Initiation_fac_eIF4g_MI"/>
</dbReference>
<dbReference type="SUPFAM" id="SSF57783">
    <property type="entry name" value="Zinc beta-ribbon"/>
    <property type="match status" value="1"/>
</dbReference>